<gene>
    <name evidence="2" type="ORF">LSG31_20025</name>
</gene>
<accession>A0ABY4CJD7</accession>
<keyword evidence="1" id="KW-0812">Transmembrane</keyword>
<dbReference type="RefSeq" id="WP_347436813.1">
    <property type="nucleotide sequence ID" value="NZ_CP089291.1"/>
</dbReference>
<dbReference type="Proteomes" id="UP000830167">
    <property type="component" value="Chromosome"/>
</dbReference>
<protein>
    <submittedName>
        <fullName evidence="2">YqhV family protein</fullName>
    </submittedName>
</protein>
<keyword evidence="3" id="KW-1185">Reference proteome</keyword>
<dbReference type="EMBL" id="CP089291">
    <property type="protein sequence ID" value="UOF90124.1"/>
    <property type="molecule type" value="Genomic_DNA"/>
</dbReference>
<feature type="transmembrane region" description="Helical" evidence="1">
    <location>
        <begin position="67"/>
        <end position="86"/>
    </location>
</feature>
<name>A0ABY4CJD7_9BACL</name>
<evidence type="ECO:0000313" key="2">
    <source>
        <dbReference type="EMBL" id="UOF90124.1"/>
    </source>
</evidence>
<dbReference type="Pfam" id="PF10942">
    <property type="entry name" value="DUF2619"/>
    <property type="match status" value="1"/>
</dbReference>
<sequence>MFRDYILTGMVGLRLLSGTIEICAALLMWYLGTVEKAFTVNAFLSLVGPLVLVSVTALGLTGMADSISIWKIFIILCGVGLILYGVHS</sequence>
<keyword evidence="1" id="KW-0472">Membrane</keyword>
<reference evidence="2" key="1">
    <citation type="submission" date="2021-12" db="EMBL/GenBank/DDBJ databases">
        <title>Alicyclobacillaceae gen. nov., sp. nov., isolated from chalcocite enrichment system.</title>
        <authorList>
            <person name="Jiang Z."/>
        </authorList>
    </citation>
    <scope>NUCLEOTIDE SEQUENCE</scope>
    <source>
        <strain evidence="2">MYW30-H2</strain>
    </source>
</reference>
<evidence type="ECO:0000256" key="1">
    <source>
        <dbReference type="SAM" id="Phobius"/>
    </source>
</evidence>
<keyword evidence="1" id="KW-1133">Transmembrane helix</keyword>
<evidence type="ECO:0000313" key="3">
    <source>
        <dbReference type="Proteomes" id="UP000830167"/>
    </source>
</evidence>
<organism evidence="2 3">
    <name type="scientific">Fodinisporobacter ferrooxydans</name>
    <dbReference type="NCBI Taxonomy" id="2901836"/>
    <lineage>
        <taxon>Bacteria</taxon>
        <taxon>Bacillati</taxon>
        <taxon>Bacillota</taxon>
        <taxon>Bacilli</taxon>
        <taxon>Bacillales</taxon>
        <taxon>Alicyclobacillaceae</taxon>
        <taxon>Fodinisporobacter</taxon>
    </lineage>
</organism>
<proteinExistence type="predicted"/>
<dbReference type="InterPro" id="IPR020390">
    <property type="entry name" value="Uncharacterised_YqhV"/>
</dbReference>
<feature type="transmembrane region" description="Helical" evidence="1">
    <location>
        <begin position="12"/>
        <end position="32"/>
    </location>
</feature>
<feature type="transmembrane region" description="Helical" evidence="1">
    <location>
        <begin position="38"/>
        <end position="60"/>
    </location>
</feature>